<gene>
    <name evidence="1" type="ORF">DVK85_09270</name>
</gene>
<keyword evidence="2" id="KW-1185">Reference proteome</keyword>
<protein>
    <submittedName>
        <fullName evidence="1">Nucleotide pyrophosphohydrolase</fullName>
    </submittedName>
</protein>
<dbReference type="GO" id="GO:0047840">
    <property type="term" value="F:dCTP diphosphatase activity"/>
    <property type="evidence" value="ECO:0007669"/>
    <property type="project" value="TreeGrafter"/>
</dbReference>
<accession>A0A345HCV1</accession>
<keyword evidence="1" id="KW-0378">Hydrolase</keyword>
<dbReference type="Pfam" id="PF12643">
    <property type="entry name" value="MazG-like"/>
    <property type="match status" value="1"/>
</dbReference>
<evidence type="ECO:0000313" key="1">
    <source>
        <dbReference type="EMBL" id="AXG74411.1"/>
    </source>
</evidence>
<dbReference type="PIRSF" id="PIRSF029826">
    <property type="entry name" value="UCP029826_pph"/>
    <property type="match status" value="1"/>
</dbReference>
<name>A0A345HCV1_9FLAO</name>
<dbReference type="SUPFAM" id="SSF101386">
    <property type="entry name" value="all-alpha NTP pyrophosphatases"/>
    <property type="match status" value="1"/>
</dbReference>
<dbReference type="PANTHER" id="PTHR46523">
    <property type="entry name" value="DCTP PYROPHOSPHATASE 1"/>
    <property type="match status" value="1"/>
</dbReference>
<dbReference type="GO" id="GO:0005829">
    <property type="term" value="C:cytosol"/>
    <property type="evidence" value="ECO:0007669"/>
    <property type="project" value="TreeGrafter"/>
</dbReference>
<dbReference type="Gene3D" id="1.10.287.1080">
    <property type="entry name" value="MazG-like"/>
    <property type="match status" value="1"/>
</dbReference>
<reference evidence="1 2" key="1">
    <citation type="submission" date="2018-07" db="EMBL/GenBank/DDBJ databases">
        <title>Complete genome sequence of Flavobacterium arcticum type strain SM1502T.</title>
        <authorList>
            <person name="Li Y."/>
            <person name="Li D.-D."/>
        </authorList>
    </citation>
    <scope>NUCLEOTIDE SEQUENCE [LARGE SCALE GENOMIC DNA]</scope>
    <source>
        <strain evidence="1 2">SM1502</strain>
    </source>
</reference>
<dbReference type="EMBL" id="CP031188">
    <property type="protein sequence ID" value="AXG74411.1"/>
    <property type="molecule type" value="Genomic_DNA"/>
</dbReference>
<dbReference type="CDD" id="cd11537">
    <property type="entry name" value="NTP-PPase_RS21-C6_like"/>
    <property type="match status" value="1"/>
</dbReference>
<dbReference type="AlphaFoldDB" id="A0A345HCV1"/>
<dbReference type="GO" id="GO:0006253">
    <property type="term" value="P:dCTP catabolic process"/>
    <property type="evidence" value="ECO:0007669"/>
    <property type="project" value="TreeGrafter"/>
</dbReference>
<evidence type="ECO:0000313" key="2">
    <source>
        <dbReference type="Proteomes" id="UP000253951"/>
    </source>
</evidence>
<sequence>MNGMKKLIESIIKFRDDRNWNQFHNVKDLLLGLNIEVAELQEIFLWSENVDSVDKQKIEGEVSDVFIFLVYICDHYKINFKDAIQKKLEVHKSHYPIDKSRNNTNKYNNLNG</sequence>
<dbReference type="KEGG" id="fat:DVK85_09270"/>
<dbReference type="GO" id="GO:0042262">
    <property type="term" value="P:DNA protection"/>
    <property type="evidence" value="ECO:0007669"/>
    <property type="project" value="TreeGrafter"/>
</dbReference>
<organism evidence="1 2">
    <name type="scientific">Flavobacterium arcticum</name>
    <dbReference type="NCBI Taxonomy" id="1784713"/>
    <lineage>
        <taxon>Bacteria</taxon>
        <taxon>Pseudomonadati</taxon>
        <taxon>Bacteroidota</taxon>
        <taxon>Flavobacteriia</taxon>
        <taxon>Flavobacteriales</taxon>
        <taxon>Flavobacteriaceae</taxon>
        <taxon>Flavobacterium</taxon>
    </lineage>
</organism>
<proteinExistence type="predicted"/>
<dbReference type="Proteomes" id="UP000253951">
    <property type="component" value="Chromosome"/>
</dbReference>
<dbReference type="OrthoDB" id="9791898at2"/>
<dbReference type="PANTHER" id="PTHR46523:SF1">
    <property type="entry name" value="DCTP PYROPHOSPHATASE 1"/>
    <property type="match status" value="1"/>
</dbReference>
<dbReference type="InterPro" id="IPR052555">
    <property type="entry name" value="dCTP_Pyrophosphatase"/>
</dbReference>
<dbReference type="InterPro" id="IPR025984">
    <property type="entry name" value="DCTPP"/>
</dbReference>